<protein>
    <submittedName>
        <fullName evidence="2">Uncharacterized protein</fullName>
    </submittedName>
</protein>
<name>A0ABQ7FU63_DUNSA</name>
<comment type="caution">
    <text evidence="2">The sequence shown here is derived from an EMBL/GenBank/DDBJ whole genome shotgun (WGS) entry which is preliminary data.</text>
</comment>
<evidence type="ECO:0000313" key="3">
    <source>
        <dbReference type="Proteomes" id="UP000815325"/>
    </source>
</evidence>
<proteinExistence type="predicted"/>
<organism evidence="2 3">
    <name type="scientific">Dunaliella salina</name>
    <name type="common">Green alga</name>
    <name type="synonym">Protococcus salinus</name>
    <dbReference type="NCBI Taxonomy" id="3046"/>
    <lineage>
        <taxon>Eukaryota</taxon>
        <taxon>Viridiplantae</taxon>
        <taxon>Chlorophyta</taxon>
        <taxon>core chlorophytes</taxon>
        <taxon>Chlorophyceae</taxon>
        <taxon>CS clade</taxon>
        <taxon>Chlamydomonadales</taxon>
        <taxon>Dunaliellaceae</taxon>
        <taxon>Dunaliella</taxon>
    </lineage>
</organism>
<accession>A0ABQ7FU63</accession>
<gene>
    <name evidence="2" type="ORF">DUNSADRAFT_5629</name>
</gene>
<reference evidence="2" key="1">
    <citation type="submission" date="2017-08" db="EMBL/GenBank/DDBJ databases">
        <authorList>
            <person name="Polle J.E."/>
            <person name="Barry K."/>
            <person name="Cushman J."/>
            <person name="Schmutz J."/>
            <person name="Tran D."/>
            <person name="Hathwaick L.T."/>
            <person name="Yim W.C."/>
            <person name="Jenkins J."/>
            <person name="Mckie-Krisberg Z.M."/>
            <person name="Prochnik S."/>
            <person name="Lindquist E."/>
            <person name="Dockter R.B."/>
            <person name="Adam C."/>
            <person name="Molina H."/>
            <person name="Bunkerborg J."/>
            <person name="Jin E."/>
            <person name="Buchheim M."/>
            <person name="Magnuson J."/>
        </authorList>
    </citation>
    <scope>NUCLEOTIDE SEQUENCE</scope>
    <source>
        <strain evidence="2">CCAP 19/18</strain>
    </source>
</reference>
<feature type="region of interest" description="Disordered" evidence="1">
    <location>
        <begin position="1"/>
        <end position="25"/>
    </location>
</feature>
<dbReference type="Proteomes" id="UP000815325">
    <property type="component" value="Unassembled WGS sequence"/>
</dbReference>
<sequence>MLLTLSQGYHEKEHRTGQPRGFPMKGRTCKPLKPCRAPFHAFSLAPTNVLPSGHEAMKELRTAAKSRGMGLNDLLFADTQDVLLPAGEVWDVCQQLQGLTSAAEKGSVDEGGSPFAVHNLRGWVTSLGNLLGDWDHPALDPSHLGCVDQLRHHMVFLKSLAHHGKAKVSHCEYLWSLHLGEISESL</sequence>
<keyword evidence="3" id="KW-1185">Reference proteome</keyword>
<dbReference type="EMBL" id="MU071582">
    <property type="protein sequence ID" value="KAF5825967.1"/>
    <property type="molecule type" value="Genomic_DNA"/>
</dbReference>
<evidence type="ECO:0000256" key="1">
    <source>
        <dbReference type="SAM" id="MobiDB-lite"/>
    </source>
</evidence>
<evidence type="ECO:0000313" key="2">
    <source>
        <dbReference type="EMBL" id="KAF5825967.1"/>
    </source>
</evidence>